<evidence type="ECO:0000313" key="1">
    <source>
        <dbReference type="EMBL" id="JAH04976.1"/>
    </source>
</evidence>
<proteinExistence type="predicted"/>
<organism evidence="1">
    <name type="scientific">Anguilla anguilla</name>
    <name type="common">European freshwater eel</name>
    <name type="synonym">Muraena anguilla</name>
    <dbReference type="NCBI Taxonomy" id="7936"/>
    <lineage>
        <taxon>Eukaryota</taxon>
        <taxon>Metazoa</taxon>
        <taxon>Chordata</taxon>
        <taxon>Craniata</taxon>
        <taxon>Vertebrata</taxon>
        <taxon>Euteleostomi</taxon>
        <taxon>Actinopterygii</taxon>
        <taxon>Neopterygii</taxon>
        <taxon>Teleostei</taxon>
        <taxon>Anguilliformes</taxon>
        <taxon>Anguillidae</taxon>
        <taxon>Anguilla</taxon>
    </lineage>
</organism>
<protein>
    <submittedName>
        <fullName evidence="1">Uncharacterized protein</fullName>
    </submittedName>
</protein>
<reference evidence="1" key="1">
    <citation type="submission" date="2014-11" db="EMBL/GenBank/DDBJ databases">
        <authorList>
            <person name="Amaro Gonzalez C."/>
        </authorList>
    </citation>
    <scope>NUCLEOTIDE SEQUENCE</scope>
</reference>
<dbReference type="EMBL" id="GBXM01103601">
    <property type="protein sequence ID" value="JAH04976.1"/>
    <property type="molecule type" value="Transcribed_RNA"/>
</dbReference>
<sequence length="19" mass="2236">MILSLKYPLEQRTFIGLVN</sequence>
<name>A0A0E9PK18_ANGAN</name>
<reference evidence="1" key="2">
    <citation type="journal article" date="2015" name="Fish Shellfish Immunol.">
        <title>Early steps in the European eel (Anguilla anguilla)-Vibrio vulnificus interaction in the gills: Role of the RtxA13 toxin.</title>
        <authorList>
            <person name="Callol A."/>
            <person name="Pajuelo D."/>
            <person name="Ebbesson L."/>
            <person name="Teles M."/>
            <person name="MacKenzie S."/>
            <person name="Amaro C."/>
        </authorList>
    </citation>
    <scope>NUCLEOTIDE SEQUENCE</scope>
</reference>
<dbReference type="AlphaFoldDB" id="A0A0E9PK18"/>
<accession>A0A0E9PK18</accession>